<name>A0A800MTZ2_CYTFI</name>
<accession>A0A800MTZ2</accession>
<dbReference type="AlphaFoldDB" id="A0A800MTZ2"/>
<sequence>MLIFSLPFLRSILLQHRNYEGKIHFIIRLHGLTENYYEKLLDFAGKRRKILR</sequence>
<evidence type="ECO:0000313" key="2">
    <source>
        <dbReference type="Proteomes" id="UP000465778"/>
    </source>
</evidence>
<dbReference type="Proteomes" id="UP000465778">
    <property type="component" value="Unassembled WGS sequence"/>
</dbReference>
<gene>
    <name evidence="1" type="ORF">KIS1582_3854</name>
</gene>
<organism evidence="1 2">
    <name type="scientific">Cytobacillus firmus</name>
    <name type="common">Bacillus firmus</name>
    <dbReference type="NCBI Taxonomy" id="1399"/>
    <lineage>
        <taxon>Bacteria</taxon>
        <taxon>Bacillati</taxon>
        <taxon>Bacillota</taxon>
        <taxon>Bacilli</taxon>
        <taxon>Bacillales</taxon>
        <taxon>Bacillaceae</taxon>
        <taxon>Cytobacillus</taxon>
    </lineage>
</organism>
<comment type="caution">
    <text evidence="1">The sequence shown here is derived from an EMBL/GenBank/DDBJ whole genome shotgun (WGS) entry which is preliminary data.</text>
</comment>
<dbReference type="EMBL" id="VDEM01000059">
    <property type="protein sequence ID" value="KAF0822366.1"/>
    <property type="molecule type" value="Genomic_DNA"/>
</dbReference>
<proteinExistence type="predicted"/>
<protein>
    <submittedName>
        <fullName evidence="1">Uncharacterized protein</fullName>
    </submittedName>
</protein>
<evidence type="ECO:0000313" key="1">
    <source>
        <dbReference type="EMBL" id="KAF0822366.1"/>
    </source>
</evidence>
<reference evidence="1 2" key="1">
    <citation type="journal article" date="2020" name="G3 (Bethesda)">
        <title>Whole Genome Sequencing and Comparative Genomics of Two Nematicidal Bacillus Strains Reveals a Wide Range of Possible Virulence Factors.</title>
        <authorList>
            <person name="Susic N."/>
            <person name="Janezic S."/>
            <person name="Rupnik M."/>
            <person name="Geric Stare B."/>
        </authorList>
    </citation>
    <scope>NUCLEOTIDE SEQUENCE [LARGE SCALE GENOMIC DNA]</scope>
    <source>
        <strain evidence="1 2">I-1582</strain>
    </source>
</reference>